<evidence type="ECO:0000313" key="2">
    <source>
        <dbReference type="EMBL" id="MBI1682696.1"/>
    </source>
</evidence>
<dbReference type="SUPFAM" id="SSF51182">
    <property type="entry name" value="RmlC-like cupins"/>
    <property type="match status" value="1"/>
</dbReference>
<dbReference type="RefSeq" id="WP_198574648.1">
    <property type="nucleotide sequence ID" value="NZ_JADWOX010000002.1"/>
</dbReference>
<sequence>MSAARLLVGAAALAAVALAGPVRAEDPSIRLTPPEIAALAKGGAGAGTSGVAGIKTTILYGDPTKSGPYTIEIRVPPHTRIAAHSHKDSRTAVVVSGVWFFGYGAKNLDPLVKELPPGSFYTEPAGVDHFAQTHDQPASVYIFGFGPTSTDYVEAADAPKP</sequence>
<feature type="chain" id="PRO_5047171193" evidence="1">
    <location>
        <begin position="25"/>
        <end position="161"/>
    </location>
</feature>
<feature type="signal peptide" evidence="1">
    <location>
        <begin position="1"/>
        <end position="24"/>
    </location>
</feature>
<gene>
    <name evidence="2" type="ORF">I4Q42_03345</name>
</gene>
<evidence type="ECO:0000313" key="3">
    <source>
        <dbReference type="Proteomes" id="UP000639859"/>
    </source>
</evidence>
<dbReference type="Proteomes" id="UP000639859">
    <property type="component" value="Unassembled WGS sequence"/>
</dbReference>
<dbReference type="EMBL" id="JADWOX010000002">
    <property type="protein sequence ID" value="MBI1682696.1"/>
    <property type="molecule type" value="Genomic_DNA"/>
</dbReference>
<reference evidence="2 3" key="1">
    <citation type="submission" date="2020-11" db="EMBL/GenBank/DDBJ databases">
        <title>genome sequence of strain KACC 18849.</title>
        <authorList>
            <person name="Gao J."/>
            <person name="Zhang X."/>
        </authorList>
    </citation>
    <scope>NUCLEOTIDE SEQUENCE [LARGE SCALE GENOMIC DNA]</scope>
    <source>
        <strain evidence="2 3">KACC 18849</strain>
    </source>
</reference>
<comment type="caution">
    <text evidence="2">The sequence shown here is derived from an EMBL/GenBank/DDBJ whole genome shotgun (WGS) entry which is preliminary data.</text>
</comment>
<dbReference type="InterPro" id="IPR014710">
    <property type="entry name" value="RmlC-like_jellyroll"/>
</dbReference>
<dbReference type="Gene3D" id="2.60.120.10">
    <property type="entry name" value="Jelly Rolls"/>
    <property type="match status" value="1"/>
</dbReference>
<keyword evidence="1" id="KW-0732">Signal</keyword>
<evidence type="ECO:0000256" key="1">
    <source>
        <dbReference type="SAM" id="SignalP"/>
    </source>
</evidence>
<dbReference type="CDD" id="cd06989">
    <property type="entry name" value="cupin_DRT102"/>
    <property type="match status" value="1"/>
</dbReference>
<organism evidence="2 3">
    <name type="scientific">Caulobacter hibisci</name>
    <dbReference type="NCBI Taxonomy" id="2035993"/>
    <lineage>
        <taxon>Bacteria</taxon>
        <taxon>Pseudomonadati</taxon>
        <taxon>Pseudomonadota</taxon>
        <taxon>Alphaproteobacteria</taxon>
        <taxon>Caulobacterales</taxon>
        <taxon>Caulobacteraceae</taxon>
        <taxon>Caulobacter</taxon>
    </lineage>
</organism>
<proteinExistence type="predicted"/>
<name>A0ABS0STY0_9CAUL</name>
<dbReference type="InterPro" id="IPR011051">
    <property type="entry name" value="RmlC_Cupin_sf"/>
</dbReference>
<accession>A0ABS0STY0</accession>
<keyword evidence="3" id="KW-1185">Reference proteome</keyword>
<protein>
    <submittedName>
        <fullName evidence="2">Cupin domain-containing protein</fullName>
    </submittedName>
</protein>